<comment type="caution">
    <text evidence="1">The sequence shown here is derived from an EMBL/GenBank/DDBJ whole genome shotgun (WGS) entry which is preliminary data.</text>
</comment>
<evidence type="ECO:0000313" key="1">
    <source>
        <dbReference type="EMBL" id="CAG8957351.1"/>
    </source>
</evidence>
<dbReference type="EMBL" id="CAJVRL010000078">
    <property type="protein sequence ID" value="CAG8957351.1"/>
    <property type="molecule type" value="Genomic_DNA"/>
</dbReference>
<dbReference type="Proteomes" id="UP000696280">
    <property type="component" value="Unassembled WGS sequence"/>
</dbReference>
<keyword evidence="2" id="KW-1185">Reference proteome</keyword>
<protein>
    <submittedName>
        <fullName evidence="1">Uncharacterized protein</fullName>
    </submittedName>
</protein>
<sequence>MTYSCVILCAAPQAPEKTVKTRSEVKRSDFRPKISLNFAQIIRRPREIIVRQFMTLVSSHTGVFICNSYQRGADDRYLQIREKQSDANTCLDISEVQSESMNRPTRL</sequence>
<organism evidence="1 2">
    <name type="scientific">Hymenoscyphus fraxineus</name>
    <dbReference type="NCBI Taxonomy" id="746836"/>
    <lineage>
        <taxon>Eukaryota</taxon>
        <taxon>Fungi</taxon>
        <taxon>Dikarya</taxon>
        <taxon>Ascomycota</taxon>
        <taxon>Pezizomycotina</taxon>
        <taxon>Leotiomycetes</taxon>
        <taxon>Helotiales</taxon>
        <taxon>Helotiaceae</taxon>
        <taxon>Hymenoscyphus</taxon>
    </lineage>
</organism>
<accession>A0A9N9PRW2</accession>
<dbReference type="AlphaFoldDB" id="A0A9N9PRW2"/>
<reference evidence="1" key="1">
    <citation type="submission" date="2021-07" db="EMBL/GenBank/DDBJ databases">
        <authorList>
            <person name="Durling M."/>
        </authorList>
    </citation>
    <scope>NUCLEOTIDE SEQUENCE</scope>
</reference>
<name>A0A9N9PRW2_9HELO</name>
<proteinExistence type="predicted"/>
<gene>
    <name evidence="1" type="ORF">HYFRA_00010777</name>
</gene>
<evidence type="ECO:0000313" key="2">
    <source>
        <dbReference type="Proteomes" id="UP000696280"/>
    </source>
</evidence>